<accession>A0A1G2FCP1</accession>
<protein>
    <recommendedName>
        <fullName evidence="2">Type 4 fimbrial biogenesis protein PilX N-terminal domain-containing protein</fullName>
    </recommendedName>
</protein>
<evidence type="ECO:0000313" key="3">
    <source>
        <dbReference type="EMBL" id="OGZ35846.1"/>
    </source>
</evidence>
<sequence>MKNKGFILIYAIIITGILAIIVGIAVNSILSELKISRDESESLKAFYAADAAIECVEYYQNNNSAFDTMSPNRNYDCGVGNFRAGLGRAGDCINHTYNFTLNGFSNGSCVNVEVIVVPKEIFIGGNPVFVCDFEVISMGRNSCSALGASLVERVRWEDM</sequence>
<feature type="domain" description="Type 4 fimbrial biogenesis protein PilX N-terminal" evidence="2">
    <location>
        <begin position="4"/>
        <end position="54"/>
    </location>
</feature>
<reference evidence="3 4" key="1">
    <citation type="journal article" date="2016" name="Nat. Commun.">
        <title>Thousands of microbial genomes shed light on interconnected biogeochemical processes in an aquifer system.</title>
        <authorList>
            <person name="Anantharaman K."/>
            <person name="Brown C.T."/>
            <person name="Hug L.A."/>
            <person name="Sharon I."/>
            <person name="Castelle C.J."/>
            <person name="Probst A.J."/>
            <person name="Thomas B.C."/>
            <person name="Singh A."/>
            <person name="Wilkins M.J."/>
            <person name="Karaoz U."/>
            <person name="Brodie E.L."/>
            <person name="Williams K.H."/>
            <person name="Hubbard S.S."/>
            <person name="Banfield J.F."/>
        </authorList>
    </citation>
    <scope>NUCLEOTIDE SEQUENCE [LARGE SCALE GENOMIC DNA]</scope>
</reference>
<keyword evidence="1" id="KW-0472">Membrane</keyword>
<dbReference type="Proteomes" id="UP000176974">
    <property type="component" value="Unassembled WGS sequence"/>
</dbReference>
<dbReference type="EMBL" id="MHMY01000006">
    <property type="protein sequence ID" value="OGZ35846.1"/>
    <property type="molecule type" value="Genomic_DNA"/>
</dbReference>
<keyword evidence="1" id="KW-0812">Transmembrane</keyword>
<dbReference type="AlphaFoldDB" id="A0A1G2FCP1"/>
<name>A0A1G2FCP1_9BACT</name>
<feature type="transmembrane region" description="Helical" evidence="1">
    <location>
        <begin position="6"/>
        <end position="30"/>
    </location>
</feature>
<gene>
    <name evidence="3" type="ORF">A2815_00420</name>
</gene>
<organism evidence="3 4">
    <name type="scientific">Candidatus Portnoybacteria bacterium RIFCSPHIGHO2_01_FULL_40_12b</name>
    <dbReference type="NCBI Taxonomy" id="1801994"/>
    <lineage>
        <taxon>Bacteria</taxon>
        <taxon>Candidatus Portnoyibacteriota</taxon>
    </lineage>
</organism>
<evidence type="ECO:0000259" key="2">
    <source>
        <dbReference type="Pfam" id="PF14341"/>
    </source>
</evidence>
<proteinExistence type="predicted"/>
<evidence type="ECO:0000256" key="1">
    <source>
        <dbReference type="SAM" id="Phobius"/>
    </source>
</evidence>
<keyword evidence="1" id="KW-1133">Transmembrane helix</keyword>
<dbReference type="Pfam" id="PF14341">
    <property type="entry name" value="PilX_N"/>
    <property type="match status" value="1"/>
</dbReference>
<evidence type="ECO:0000313" key="4">
    <source>
        <dbReference type="Proteomes" id="UP000176974"/>
    </source>
</evidence>
<dbReference type="InterPro" id="IPR025746">
    <property type="entry name" value="PilX_N_dom"/>
</dbReference>
<comment type="caution">
    <text evidence="3">The sequence shown here is derived from an EMBL/GenBank/DDBJ whole genome shotgun (WGS) entry which is preliminary data.</text>
</comment>